<dbReference type="RefSeq" id="WP_138660906.1">
    <property type="nucleotide sequence ID" value="NZ_VANS01000001.1"/>
</dbReference>
<dbReference type="OrthoDB" id="7862126at2"/>
<name>A0A5S3PJY8_9RHOB</name>
<comment type="caution">
    <text evidence="1">The sequence shown here is derived from an EMBL/GenBank/DDBJ whole genome shotgun (WGS) entry which is preliminary data.</text>
</comment>
<protein>
    <submittedName>
        <fullName evidence="1">Uncharacterized protein</fullName>
    </submittedName>
</protein>
<dbReference type="EMBL" id="VANS01000001">
    <property type="protein sequence ID" value="TMM54734.1"/>
    <property type="molecule type" value="Genomic_DNA"/>
</dbReference>
<dbReference type="Proteomes" id="UP000309550">
    <property type="component" value="Unassembled WGS sequence"/>
</dbReference>
<evidence type="ECO:0000313" key="2">
    <source>
        <dbReference type="Proteomes" id="UP000309550"/>
    </source>
</evidence>
<reference evidence="1 2" key="1">
    <citation type="submission" date="2019-05" db="EMBL/GenBank/DDBJ databases">
        <title>Sulfitobacter sabulilitoris sp. nov., isolated from a marine sand.</title>
        <authorList>
            <person name="Yoon J.-H."/>
        </authorList>
    </citation>
    <scope>NUCLEOTIDE SEQUENCE [LARGE SCALE GENOMIC DNA]</scope>
    <source>
        <strain evidence="1 2">HSMS-29</strain>
    </source>
</reference>
<dbReference type="AlphaFoldDB" id="A0A5S3PJY8"/>
<accession>A0A5S3PJY8</accession>
<gene>
    <name evidence="1" type="ORF">FDT80_03910</name>
</gene>
<keyword evidence="2" id="KW-1185">Reference proteome</keyword>
<organism evidence="1 2">
    <name type="scientific">Sulfitobacter sabulilitoris</name>
    <dbReference type="NCBI Taxonomy" id="2562655"/>
    <lineage>
        <taxon>Bacteria</taxon>
        <taxon>Pseudomonadati</taxon>
        <taxon>Pseudomonadota</taxon>
        <taxon>Alphaproteobacteria</taxon>
        <taxon>Rhodobacterales</taxon>
        <taxon>Roseobacteraceae</taxon>
        <taxon>Sulfitobacter</taxon>
    </lineage>
</organism>
<proteinExistence type="predicted"/>
<evidence type="ECO:0000313" key="1">
    <source>
        <dbReference type="EMBL" id="TMM54734.1"/>
    </source>
</evidence>
<sequence>MQITFTADGDEACTLAQTSNSSSTAFSIPISKPALQSGLRELLLNPEQRDVMVDAVMIDRSRDGLRIHAGTGRFELPYRHLLALVLEAAA</sequence>